<protein>
    <submittedName>
        <fullName evidence="3">Fatty-acid amide hydrolase 2</fullName>
    </submittedName>
</protein>
<evidence type="ECO:0000313" key="3">
    <source>
        <dbReference type="EMBL" id="LAA00073.1"/>
    </source>
</evidence>
<organism evidence="3">
    <name type="scientific">Parasteatoda tepidariorum</name>
    <name type="common">Common house spider</name>
    <name type="synonym">Achaearanea tepidariorum</name>
    <dbReference type="NCBI Taxonomy" id="114398"/>
    <lineage>
        <taxon>Eukaryota</taxon>
        <taxon>Metazoa</taxon>
        <taxon>Ecdysozoa</taxon>
        <taxon>Arthropoda</taxon>
        <taxon>Chelicerata</taxon>
        <taxon>Arachnida</taxon>
        <taxon>Araneae</taxon>
        <taxon>Araneomorphae</taxon>
        <taxon>Entelegynae</taxon>
        <taxon>Araneoidea</taxon>
        <taxon>Theridiidae</taxon>
        <taxon>Parasteatoda</taxon>
    </lineage>
</organism>
<feature type="domain" description="Amidase" evidence="2">
    <location>
        <begin position="35"/>
        <end position="466"/>
    </location>
</feature>
<dbReference type="Pfam" id="PF01425">
    <property type="entry name" value="Amidase"/>
    <property type="match status" value="1"/>
</dbReference>
<dbReference type="PANTHER" id="PTHR43372">
    <property type="entry name" value="FATTY-ACID AMIDE HYDROLASE"/>
    <property type="match status" value="1"/>
</dbReference>
<evidence type="ECO:0000259" key="2">
    <source>
        <dbReference type="Pfam" id="PF01425"/>
    </source>
</evidence>
<sequence length="491" mass="54535">MEKTKPLPPIDNSILLLSATNLAKKIRNRQLKCEDVVRAYVDRAKAVQPFINAVTDARYEEAMEDARKIDRFLARGEKTPEQIEKDTPLLGVPFTCKEVIGVKGLRQTAGLYKDKDRTAEKDGDAPALYRSAGAIPVTVTNIPELCLWWDSSSIPFGKTKNPYDNRKIPGGSSGGEGTLITSAGAVIGIGTDLGGSIRIPSAFNSIYGHKPSCGIVSNRGYYPWIEPEKMPFDYINTTGPMCRYPEDLTLLMKILSENNPKLQLQSQVDFKQVKIYFIEEFPGIPAEPVLKKAISKATKHFEEQYGVKALPLKLKELKYGFDLLEAKFLETGLPPFKLVLADEQGKVNVGLELLKSILGMSNHTLPCVYYSITEKRDKDQHYYDCLKQVDSLKQKFKDIFKEDAILLVPTHPEPPPFTILDIPKFRNVIYTAVFNLVGLPSTNIPAGLHDGVPFGVQAVSGHCKDHITIAAALELHKLFGGWKSPCSIDVK</sequence>
<feature type="active site" description="Charge relay system" evidence="1">
    <location>
        <position position="172"/>
    </location>
</feature>
<reference evidence="3" key="1">
    <citation type="journal article" date="2016" name="Mol. Ecol. Resour.">
        <title>Evaluation of the impact of RNA preservation methods of spiders for de novo transcriptome assembly.</title>
        <authorList>
            <person name="Kono N."/>
            <person name="Nakamura H."/>
            <person name="Ito Y."/>
            <person name="Tomita M."/>
            <person name="Arakawa K."/>
        </authorList>
    </citation>
    <scope>NUCLEOTIDE SEQUENCE</scope>
    <source>
        <tissue evidence="3">Whole body</tissue>
    </source>
</reference>
<dbReference type="EMBL" id="IAAA01007155">
    <property type="protein sequence ID" value="LAA00073.1"/>
    <property type="molecule type" value="mRNA"/>
</dbReference>
<dbReference type="InterPro" id="IPR052739">
    <property type="entry name" value="FAAH2"/>
</dbReference>
<dbReference type="SUPFAM" id="SSF75304">
    <property type="entry name" value="Amidase signature (AS) enzymes"/>
    <property type="match status" value="1"/>
</dbReference>
<keyword evidence="3" id="KW-0378">Hydrolase</keyword>
<dbReference type="Gene3D" id="3.90.1300.10">
    <property type="entry name" value="Amidase signature (AS) domain"/>
    <property type="match status" value="1"/>
</dbReference>
<proteinExistence type="evidence at transcript level"/>
<name>A0A2L2XVC0_PARTP</name>
<evidence type="ECO:0000256" key="1">
    <source>
        <dbReference type="PIRSR" id="PIRSR001221-1"/>
    </source>
</evidence>
<dbReference type="PIRSF" id="PIRSF001221">
    <property type="entry name" value="Amidase_fungi"/>
    <property type="match status" value="1"/>
</dbReference>
<dbReference type="GO" id="GO:0016787">
    <property type="term" value="F:hydrolase activity"/>
    <property type="evidence" value="ECO:0007669"/>
    <property type="project" value="UniProtKB-KW"/>
</dbReference>
<feature type="active site" description="Charge relay system" evidence="1">
    <location>
        <position position="97"/>
    </location>
</feature>
<dbReference type="EMBL" id="IAAA01007156">
    <property type="protein sequence ID" value="LAA00076.1"/>
    <property type="molecule type" value="mRNA"/>
</dbReference>
<dbReference type="PANTHER" id="PTHR43372:SF4">
    <property type="entry name" value="FATTY-ACID AMIDE HYDROLASE 2"/>
    <property type="match status" value="1"/>
</dbReference>
<dbReference type="InterPro" id="IPR023631">
    <property type="entry name" value="Amidase_dom"/>
</dbReference>
<dbReference type="InterPro" id="IPR036928">
    <property type="entry name" value="AS_sf"/>
</dbReference>
<feature type="active site" description="Acyl-ester intermediate" evidence="1">
    <location>
        <position position="196"/>
    </location>
</feature>
<accession>A0A2L2XVC0</accession>
<dbReference type="GO" id="GO:0012505">
    <property type="term" value="C:endomembrane system"/>
    <property type="evidence" value="ECO:0007669"/>
    <property type="project" value="TreeGrafter"/>
</dbReference>
<dbReference type="OrthoDB" id="6428749at2759"/>
<dbReference type="AlphaFoldDB" id="A0A2L2XVC0"/>